<evidence type="ECO:0000313" key="2">
    <source>
        <dbReference type="Proteomes" id="UP001596549"/>
    </source>
</evidence>
<sequence length="514" mass="60248">MASGVETFSANLTSKIWGHRFMDGQKGPEYVLEFLNVLVGTNYDLHASGYYRKKNSGFRQFVFEGDKEGSKNDIVSLSEEQKKTLYSLMEDSEKIDVVREFFRNLEVPLYDGRGKEANRSWYAKSLYPIHESLLFFELRKNKNSISFERNFYARGGELYYLMLSYGTEKDSNLKEKIETKMKFLLQRNKSIESITNLFTNALDKEESEQELAPLRKHETREYPQLPVTNHPMFLKFANELNNLLNLKIDIYEMFKLLSSLICFQLFRYLQQRVEINERSLFFIDCLDGQSKQIQKLSAESFIKNELNIKEKFEEEFGQLFYHSLDDIEGNLIFWKENPTIFLKEIKLDSLQNARKQRVIKTLQSCQNAKDVSTKLFKVVKEVVGDQLKKHQLNIVRGIVRDGGIGGFRSGSKYRYFMSDNFLKAIVFCNIQPKQEMEFSDFIDLLYTEYGFVIGEKQARNSDIYSQSRLNISYFQKNEISLRQKLKQNGLLIEYSDATAMIYNPFESILEEVLA</sequence>
<dbReference type="Proteomes" id="UP001596549">
    <property type="component" value="Unassembled WGS sequence"/>
</dbReference>
<protein>
    <submittedName>
        <fullName evidence="1">Uncharacterized protein</fullName>
    </submittedName>
</protein>
<evidence type="ECO:0000313" key="1">
    <source>
        <dbReference type="EMBL" id="MFC7370745.1"/>
    </source>
</evidence>
<name>A0ABW2NM97_9BACL</name>
<dbReference type="RefSeq" id="WP_379746638.1">
    <property type="nucleotide sequence ID" value="NZ_JBHTCP010000006.1"/>
</dbReference>
<accession>A0ABW2NM97</accession>
<comment type="caution">
    <text evidence="1">The sequence shown here is derived from an EMBL/GenBank/DDBJ whole genome shotgun (WGS) entry which is preliminary data.</text>
</comment>
<reference evidence="2" key="1">
    <citation type="journal article" date="2019" name="Int. J. Syst. Evol. Microbiol.">
        <title>The Global Catalogue of Microorganisms (GCM) 10K type strain sequencing project: providing services to taxonomists for standard genome sequencing and annotation.</title>
        <authorList>
            <consortium name="The Broad Institute Genomics Platform"/>
            <consortium name="The Broad Institute Genome Sequencing Center for Infectious Disease"/>
            <person name="Wu L."/>
            <person name="Ma J."/>
        </authorList>
    </citation>
    <scope>NUCLEOTIDE SEQUENCE [LARGE SCALE GENOMIC DNA]</scope>
    <source>
        <strain evidence="2">NBRC 106396</strain>
    </source>
</reference>
<keyword evidence="2" id="KW-1185">Reference proteome</keyword>
<gene>
    <name evidence="1" type="ORF">ACFQPF_03550</name>
</gene>
<proteinExistence type="predicted"/>
<dbReference type="EMBL" id="JBHTCP010000006">
    <property type="protein sequence ID" value="MFC7370745.1"/>
    <property type="molecule type" value="Genomic_DNA"/>
</dbReference>
<organism evidence="1 2">
    <name type="scientific">Fictibacillus iocasae</name>
    <dbReference type="NCBI Taxonomy" id="2715437"/>
    <lineage>
        <taxon>Bacteria</taxon>
        <taxon>Bacillati</taxon>
        <taxon>Bacillota</taxon>
        <taxon>Bacilli</taxon>
        <taxon>Bacillales</taxon>
        <taxon>Fictibacillaceae</taxon>
        <taxon>Fictibacillus</taxon>
    </lineage>
</organism>